<dbReference type="PRINTS" id="PR00081">
    <property type="entry name" value="GDHRDH"/>
</dbReference>
<dbReference type="PRINTS" id="PR00080">
    <property type="entry name" value="SDRFAMILY"/>
</dbReference>
<dbReference type="InterPro" id="IPR057326">
    <property type="entry name" value="KR_dom"/>
</dbReference>
<dbReference type="PANTHER" id="PTHR42760">
    <property type="entry name" value="SHORT-CHAIN DEHYDROGENASES/REDUCTASES FAMILY MEMBER"/>
    <property type="match status" value="1"/>
</dbReference>
<dbReference type="CDD" id="cd05233">
    <property type="entry name" value="SDR_c"/>
    <property type="match status" value="1"/>
</dbReference>
<organism evidence="4 5">
    <name type="scientific">SAR92 clade bacterium</name>
    <dbReference type="NCBI Taxonomy" id="2315479"/>
    <lineage>
        <taxon>Bacteria</taxon>
        <taxon>Pseudomonadati</taxon>
        <taxon>Pseudomonadota</taxon>
        <taxon>Gammaproteobacteria</taxon>
        <taxon>Cellvibrionales</taxon>
        <taxon>Porticoccaceae</taxon>
        <taxon>SAR92 clade</taxon>
    </lineage>
</organism>
<dbReference type="FunFam" id="3.40.50.720:FF:000084">
    <property type="entry name" value="Short-chain dehydrogenase reductase"/>
    <property type="match status" value="1"/>
</dbReference>
<dbReference type="SMART" id="SM00822">
    <property type="entry name" value="PKS_KR"/>
    <property type="match status" value="1"/>
</dbReference>
<proteinExistence type="inferred from homology"/>
<name>A0A520LN60_9GAMM</name>
<comment type="similarity">
    <text evidence="1 2">Belongs to the short-chain dehydrogenases/reductases (SDR) family.</text>
</comment>
<feature type="domain" description="Ketoreductase" evidence="3">
    <location>
        <begin position="9"/>
        <end position="187"/>
    </location>
</feature>
<evidence type="ECO:0000259" key="3">
    <source>
        <dbReference type="SMART" id="SM00822"/>
    </source>
</evidence>
<comment type="caution">
    <text evidence="4">The sequence shown here is derived from an EMBL/GenBank/DDBJ whole genome shotgun (WGS) entry which is preliminary data.</text>
</comment>
<evidence type="ECO:0000256" key="2">
    <source>
        <dbReference type="RuleBase" id="RU000363"/>
    </source>
</evidence>
<dbReference type="SUPFAM" id="SSF51735">
    <property type="entry name" value="NAD(P)-binding Rossmann-fold domains"/>
    <property type="match status" value="1"/>
</dbReference>
<dbReference type="GO" id="GO:0016616">
    <property type="term" value="F:oxidoreductase activity, acting on the CH-OH group of donors, NAD or NADP as acceptor"/>
    <property type="evidence" value="ECO:0007669"/>
    <property type="project" value="UniProtKB-ARBA"/>
</dbReference>
<dbReference type="Pfam" id="PF00106">
    <property type="entry name" value="adh_short"/>
    <property type="match status" value="1"/>
</dbReference>
<dbReference type="EMBL" id="SHBO01000018">
    <property type="protein sequence ID" value="RZO06943.1"/>
    <property type="molecule type" value="Genomic_DNA"/>
</dbReference>
<dbReference type="InterPro" id="IPR020904">
    <property type="entry name" value="Sc_DH/Rdtase_CS"/>
</dbReference>
<reference evidence="4 5" key="1">
    <citation type="submission" date="2019-02" db="EMBL/GenBank/DDBJ databases">
        <title>Prokaryotic population dynamics and viral predation in marine succession experiment using metagenomics: the confinement effect.</title>
        <authorList>
            <person name="Haro-Moreno J.M."/>
            <person name="Rodriguez-Valera F."/>
            <person name="Lopez-Perez M."/>
        </authorList>
    </citation>
    <scope>NUCLEOTIDE SEQUENCE [LARGE SCALE GENOMIC DNA]</scope>
    <source>
        <strain evidence="4">MED-G169</strain>
    </source>
</reference>
<dbReference type="InterPro" id="IPR002347">
    <property type="entry name" value="SDR_fam"/>
</dbReference>
<evidence type="ECO:0000313" key="5">
    <source>
        <dbReference type="Proteomes" id="UP000318148"/>
    </source>
</evidence>
<accession>A0A520LN60</accession>
<dbReference type="Gene3D" id="3.40.50.720">
    <property type="entry name" value="NAD(P)-binding Rossmann-like Domain"/>
    <property type="match status" value="1"/>
</dbReference>
<dbReference type="AlphaFoldDB" id="A0A520LN60"/>
<dbReference type="PROSITE" id="PS00061">
    <property type="entry name" value="ADH_SHORT"/>
    <property type="match status" value="1"/>
</dbReference>
<dbReference type="InterPro" id="IPR036291">
    <property type="entry name" value="NAD(P)-bd_dom_sf"/>
</dbReference>
<evidence type="ECO:0000256" key="1">
    <source>
        <dbReference type="ARBA" id="ARBA00006484"/>
    </source>
</evidence>
<dbReference type="Proteomes" id="UP000318148">
    <property type="component" value="Unassembled WGS sequence"/>
</dbReference>
<protein>
    <submittedName>
        <fullName evidence="4">SDR family oxidoreductase</fullName>
    </submittedName>
</protein>
<gene>
    <name evidence="4" type="ORF">EVB02_02055</name>
</gene>
<sequence>MSKFDLKDKVTVITGAAGGIGTFLSQEFLSAGAKVVLASRDLNKLNALATELNSENTLVVETDIIDPASVEAMVKKVTDHFGRIDTLINNAGGGAMPKLPEEIPFEEWKRMIDVNLTGAFNCCIAVGKQMIKQASGKIINVSSTAGTKGNPGMLHYSAAKAGLISITNNLAYSWAQHNICINAIAPGLISTPAMIKWGVIPPSVDEEGNEVPRLSLPPGPIDVANMCRFLASEASDMITGEVIPIRAWNPTERFWT</sequence>
<evidence type="ECO:0000313" key="4">
    <source>
        <dbReference type="EMBL" id="RZO06943.1"/>
    </source>
</evidence>